<evidence type="ECO:0000313" key="2">
    <source>
        <dbReference type="EMBL" id="MBB6555665.1"/>
    </source>
</evidence>
<keyword evidence="2" id="KW-0808">Transferase</keyword>
<protein>
    <submittedName>
        <fullName evidence="2">UDP-4-amino-4, 6-dideoxy-N-acetyl-beta-L-altrosamine N-acetyltransferase</fullName>
    </submittedName>
</protein>
<dbReference type="SUPFAM" id="SSF55729">
    <property type="entry name" value="Acyl-CoA N-acyltransferases (Nat)"/>
    <property type="match status" value="1"/>
</dbReference>
<dbReference type="Pfam" id="PF13302">
    <property type="entry name" value="Acetyltransf_3"/>
    <property type="match status" value="1"/>
</dbReference>
<dbReference type="InterPro" id="IPR000182">
    <property type="entry name" value="GNAT_dom"/>
</dbReference>
<comment type="caution">
    <text evidence="2">The sequence shown here is derived from an EMBL/GenBank/DDBJ whole genome shotgun (WGS) entry which is preliminary data.</text>
</comment>
<accession>A0A7X0P5I7</accession>
<dbReference type="InterPro" id="IPR016181">
    <property type="entry name" value="Acyl_CoA_acyltransferase"/>
</dbReference>
<name>A0A7X0P5I7_9ACTN</name>
<feature type="domain" description="N-acetyltransferase" evidence="1">
    <location>
        <begin position="1"/>
        <end position="161"/>
    </location>
</feature>
<dbReference type="Gene3D" id="3.40.630.30">
    <property type="match status" value="1"/>
</dbReference>
<reference evidence="2 3" key="1">
    <citation type="submission" date="2020-08" db="EMBL/GenBank/DDBJ databases">
        <title>Sequencing the genomes of 1000 actinobacteria strains.</title>
        <authorList>
            <person name="Klenk H.-P."/>
        </authorList>
    </citation>
    <scope>NUCLEOTIDE SEQUENCE [LARGE SCALE GENOMIC DNA]</scope>
    <source>
        <strain evidence="2 3">DSM 43768</strain>
    </source>
</reference>
<evidence type="ECO:0000259" key="1">
    <source>
        <dbReference type="PROSITE" id="PS51186"/>
    </source>
</evidence>
<dbReference type="GO" id="GO:0016747">
    <property type="term" value="F:acyltransferase activity, transferring groups other than amino-acyl groups"/>
    <property type="evidence" value="ECO:0007669"/>
    <property type="project" value="InterPro"/>
</dbReference>
<gene>
    <name evidence="2" type="ORF">HD593_010460</name>
</gene>
<dbReference type="Proteomes" id="UP000565579">
    <property type="component" value="Unassembled WGS sequence"/>
</dbReference>
<organism evidence="2 3">
    <name type="scientific">Nonomuraea rubra</name>
    <dbReference type="NCBI Taxonomy" id="46180"/>
    <lineage>
        <taxon>Bacteria</taxon>
        <taxon>Bacillati</taxon>
        <taxon>Actinomycetota</taxon>
        <taxon>Actinomycetes</taxon>
        <taxon>Streptosporangiales</taxon>
        <taxon>Streptosporangiaceae</taxon>
        <taxon>Nonomuraea</taxon>
    </lineage>
</organism>
<dbReference type="EMBL" id="JACHMI010000001">
    <property type="protein sequence ID" value="MBB6555665.1"/>
    <property type="molecule type" value="Genomic_DNA"/>
</dbReference>
<dbReference type="AlphaFoldDB" id="A0A7X0P5I7"/>
<dbReference type="PROSITE" id="PS51186">
    <property type="entry name" value="GNAT"/>
    <property type="match status" value="1"/>
</dbReference>
<proteinExistence type="predicted"/>
<dbReference type="RefSeq" id="WP_185110226.1">
    <property type="nucleotide sequence ID" value="NZ_BAAAXY010000223.1"/>
</dbReference>
<sequence length="163" mass="18690">MLRDVQGDDLADMRRWRNHPRVRAASFTTHEITEDEHLRWWAAVRTDPGRRVLIYDHHGVATGVVTYSDLTPESATWGYYLDLDTLERQGSLLRAWIGLERAAVGHAFGPLGLSRLRGEVLDGNEPVMRLHRRFGFVEVGRRKQVVDGVTRDAVTFEIRKEEG</sequence>
<evidence type="ECO:0000313" key="3">
    <source>
        <dbReference type="Proteomes" id="UP000565579"/>
    </source>
</evidence>
<keyword evidence="3" id="KW-1185">Reference proteome</keyword>